<dbReference type="PANTHER" id="PTHR21666:SF270">
    <property type="entry name" value="MUREIN HYDROLASE ACTIVATOR ENVC"/>
    <property type="match status" value="1"/>
</dbReference>
<dbReference type="InterPro" id="IPR016047">
    <property type="entry name" value="M23ase_b-sheet_dom"/>
</dbReference>
<dbReference type="Proteomes" id="UP001477672">
    <property type="component" value="Unassembled WGS sequence"/>
</dbReference>
<keyword evidence="3" id="KW-1185">Reference proteome</keyword>
<reference evidence="2 3" key="1">
    <citation type="submission" date="2024-03" db="EMBL/GenBank/DDBJ databases">
        <title>Human intestinal bacterial collection.</title>
        <authorList>
            <person name="Pauvert C."/>
            <person name="Hitch T.C.A."/>
            <person name="Clavel T."/>
        </authorList>
    </citation>
    <scope>NUCLEOTIDE SEQUENCE [LARGE SCALE GENOMIC DNA]</scope>
    <source>
        <strain evidence="2 3">CLA-JM-H11</strain>
    </source>
</reference>
<evidence type="ECO:0000313" key="3">
    <source>
        <dbReference type="Proteomes" id="UP001477672"/>
    </source>
</evidence>
<comment type="caution">
    <text evidence="2">The sequence shown here is derived from an EMBL/GenBank/DDBJ whole genome shotgun (WGS) entry which is preliminary data.</text>
</comment>
<proteinExistence type="predicted"/>
<organism evidence="2 3">
    <name type="scientific">Ruthenibacterium intestinale</name>
    <dbReference type="NCBI Taxonomy" id="3133163"/>
    <lineage>
        <taxon>Bacteria</taxon>
        <taxon>Bacillati</taxon>
        <taxon>Bacillota</taxon>
        <taxon>Clostridia</taxon>
        <taxon>Eubacteriales</taxon>
        <taxon>Oscillospiraceae</taxon>
        <taxon>Ruthenibacterium</taxon>
    </lineage>
</organism>
<sequence length="412" mass="43805">MRALKRTLLWLLLVAVLVGGLVGGTLFWLYRSTDETDFEPPALTLNGQTLTPTQCEWHAPVLNGVLYKTYAPAASPRQDLGEIGQATVPLSLPKDALVALTVTGPDGATLYSENSAQRTELSFSQNGTHILRATVEIKPRAGKGYGVFRYEAAFTVNAPPQVQFSSTRLEQGGVVCVRVSGVLDEGAALQLESDLPATPFVDVPGGKAAFLGLHYNREPGDYAVTVRCGDFVQSAVVTVVHRDYPRLYPPASEPASAVALQQWRDAIYPLYSMSATPPAWSGRFTAPLASAVESVPYGSFVYEGGSQSPSRSSGVEYSCAASSPVTAPAAGTVVFAGSLELTGNTVVLDHGAGLKTYFFYLSQLSCEKGQTLEQGAQLGLSGERLFFEARIGNQSIDPAALFDGSSGLYFAQ</sequence>
<protein>
    <submittedName>
        <fullName evidence="2">M23 family metallopeptidase</fullName>
        <ecNumber evidence="2">3.4.-.-</ecNumber>
    </submittedName>
</protein>
<keyword evidence="2" id="KW-0378">Hydrolase</keyword>
<evidence type="ECO:0000259" key="1">
    <source>
        <dbReference type="Pfam" id="PF01551"/>
    </source>
</evidence>
<dbReference type="SUPFAM" id="SSF51261">
    <property type="entry name" value="Duplicated hybrid motif"/>
    <property type="match status" value="1"/>
</dbReference>
<feature type="domain" description="M23ase beta-sheet core" evidence="1">
    <location>
        <begin position="312"/>
        <end position="398"/>
    </location>
</feature>
<accession>A0ABV1GCU7</accession>
<dbReference type="Gene3D" id="2.70.70.10">
    <property type="entry name" value="Glucose Permease (Domain IIA)"/>
    <property type="match status" value="1"/>
</dbReference>
<name>A0ABV1GCU7_9FIRM</name>
<dbReference type="InterPro" id="IPR050570">
    <property type="entry name" value="Cell_wall_metabolism_enzyme"/>
</dbReference>
<evidence type="ECO:0000313" key="2">
    <source>
        <dbReference type="EMBL" id="MEQ2519571.1"/>
    </source>
</evidence>
<dbReference type="PANTHER" id="PTHR21666">
    <property type="entry name" value="PEPTIDASE-RELATED"/>
    <property type="match status" value="1"/>
</dbReference>
<dbReference type="EMBL" id="JBBMFA010000059">
    <property type="protein sequence ID" value="MEQ2519571.1"/>
    <property type="molecule type" value="Genomic_DNA"/>
</dbReference>
<dbReference type="CDD" id="cd12797">
    <property type="entry name" value="M23_peptidase"/>
    <property type="match status" value="1"/>
</dbReference>
<dbReference type="GO" id="GO:0016787">
    <property type="term" value="F:hydrolase activity"/>
    <property type="evidence" value="ECO:0007669"/>
    <property type="project" value="UniProtKB-KW"/>
</dbReference>
<dbReference type="Pfam" id="PF01551">
    <property type="entry name" value="Peptidase_M23"/>
    <property type="match status" value="1"/>
</dbReference>
<dbReference type="RefSeq" id="WP_349215004.1">
    <property type="nucleotide sequence ID" value="NZ_JBBMFA010000059.1"/>
</dbReference>
<gene>
    <name evidence="2" type="ORF">WMO24_03880</name>
</gene>
<dbReference type="InterPro" id="IPR011055">
    <property type="entry name" value="Dup_hybrid_motif"/>
</dbReference>
<dbReference type="EC" id="3.4.-.-" evidence="2"/>